<feature type="compositionally biased region" description="Low complexity" evidence="3">
    <location>
        <begin position="686"/>
        <end position="696"/>
    </location>
</feature>
<feature type="compositionally biased region" description="Low complexity" evidence="3">
    <location>
        <begin position="624"/>
        <end position="634"/>
    </location>
</feature>
<name>A0ABN8SQZ2_9CNID</name>
<sequence length="887" mass="98115">MELEYFPPDLPACARKDLGEGGLMYQFKKDEHAQLLLKHLAVMQANGILTDLTVRTKSKDHEEPFHSVLLAANSPFIRRSLTGKRFDCTSGVIPLDLTQQQLEAFRDFVYKSELPTDQGMVNGLRHFASRYEMTYLEELCQERELEREGHERKTVLSKHQEDVLSQLRDMREKKELTTTYLEDCDGSFEFAVHGPLLAAASPVFQDIFSDDLLSQEGSRYRLKDVTCNTLGDLINFIYTGEVTVEEENVVDLLHAACDYEIPTLARACCDWLEVQLSSFNAIGVWLLAREQQSEYISDLEEIAKSYIIANFTSVCREDEFLELEYEDLEEIIRNDYLGVQNEEEVFAAVVNWIKADEGRSSFFCDLLNRVRLEYASFEFLCDMEKDPHVATCSQCLQVVQRAQAKKIQASNRTPEGTRWHDDDEADFKRNLLYEFLESTRVNDDHLNQTTDETPPREPRKDKEKDMRLKQNRHGQLNKDGSPDMRFKVNRRHLNQRNLDSTPDRRHKGNKESNRLTQKDAYVTTEGPLTKNGKPDMRFKVNKEAYGQSSSQKSTKTPHGESKRKGVPLKKDGTPDMRYTVNKTPESVNSALPGNGATPLKRDGTPDMRFAVNKPARKPASPAQTSCSSVTSSSCEGPVKKDGTPDMRFASNKQSASLMSSLPSYSSSSGALKNDGTPDMRYAANKSSYDSPSSSGFWSGGSSYGTRSLASLGSPGPLKSNGTPDMRYAANRSSYSSPSSYSGSSYSISSSSSGSSFGAGPLKSDGTPDMRYAANRSSYSSPSSYSGSSYSISSSSSGSSFGAGPLKSDGTPDMRYAANRSSYGSSSSFGGSSYSSRSSSSGSSFGGSSSCGPLKSNGTPDMRYASNRSSYGGSSYSSRSSSRSSSRK</sequence>
<dbReference type="Pfam" id="PF07707">
    <property type="entry name" value="BACK"/>
    <property type="match status" value="1"/>
</dbReference>
<feature type="compositionally biased region" description="Basic and acidic residues" evidence="3">
    <location>
        <begin position="557"/>
        <end position="574"/>
    </location>
</feature>
<protein>
    <recommendedName>
        <fullName evidence="4">BTB domain-containing protein</fullName>
    </recommendedName>
</protein>
<feature type="compositionally biased region" description="Basic and acidic residues" evidence="3">
    <location>
        <begin position="532"/>
        <end position="542"/>
    </location>
</feature>
<feature type="compositionally biased region" description="Low complexity" evidence="3">
    <location>
        <begin position="776"/>
        <end position="799"/>
    </location>
</feature>
<feature type="domain" description="BTB" evidence="4">
    <location>
        <begin position="50"/>
        <end position="118"/>
    </location>
</feature>
<feature type="compositionally biased region" description="Low complexity" evidence="3">
    <location>
        <begin position="732"/>
        <end position="755"/>
    </location>
</feature>
<feature type="region of interest" description="Disordered" evidence="3">
    <location>
        <begin position="442"/>
        <end position="887"/>
    </location>
</feature>
<dbReference type="SMART" id="SM00875">
    <property type="entry name" value="BACK"/>
    <property type="match status" value="1"/>
</dbReference>
<feature type="compositionally biased region" description="Low complexity" evidence="3">
    <location>
        <begin position="654"/>
        <end position="668"/>
    </location>
</feature>
<dbReference type="InterPro" id="IPR011705">
    <property type="entry name" value="BACK"/>
</dbReference>
<dbReference type="Proteomes" id="UP001159427">
    <property type="component" value="Unassembled WGS sequence"/>
</dbReference>
<feature type="compositionally biased region" description="Low complexity" evidence="3">
    <location>
        <begin position="819"/>
        <end position="849"/>
    </location>
</feature>
<dbReference type="Gene3D" id="3.30.710.10">
    <property type="entry name" value="Potassium Channel Kv1.1, Chain A"/>
    <property type="match status" value="2"/>
</dbReference>
<organism evidence="5 6">
    <name type="scientific">Porites evermanni</name>
    <dbReference type="NCBI Taxonomy" id="104178"/>
    <lineage>
        <taxon>Eukaryota</taxon>
        <taxon>Metazoa</taxon>
        <taxon>Cnidaria</taxon>
        <taxon>Anthozoa</taxon>
        <taxon>Hexacorallia</taxon>
        <taxon>Scleractinia</taxon>
        <taxon>Fungiina</taxon>
        <taxon>Poritidae</taxon>
        <taxon>Porites</taxon>
    </lineage>
</organism>
<keyword evidence="1" id="KW-0880">Kelch repeat</keyword>
<feature type="compositionally biased region" description="Low complexity" evidence="3">
    <location>
        <begin position="867"/>
        <end position="887"/>
    </location>
</feature>
<evidence type="ECO:0000256" key="2">
    <source>
        <dbReference type="ARBA" id="ARBA00022737"/>
    </source>
</evidence>
<dbReference type="Gene3D" id="1.25.40.420">
    <property type="match status" value="1"/>
</dbReference>
<dbReference type="PROSITE" id="PS50097">
    <property type="entry name" value="BTB"/>
    <property type="match status" value="2"/>
</dbReference>
<evidence type="ECO:0000259" key="4">
    <source>
        <dbReference type="PROSITE" id="PS50097"/>
    </source>
</evidence>
<reference evidence="5 6" key="1">
    <citation type="submission" date="2022-05" db="EMBL/GenBank/DDBJ databases">
        <authorList>
            <consortium name="Genoscope - CEA"/>
            <person name="William W."/>
        </authorList>
    </citation>
    <scope>NUCLEOTIDE SEQUENCE [LARGE SCALE GENOMIC DNA]</scope>
</reference>
<dbReference type="SUPFAM" id="SSF54695">
    <property type="entry name" value="POZ domain"/>
    <property type="match status" value="2"/>
</dbReference>
<evidence type="ECO:0000256" key="3">
    <source>
        <dbReference type="SAM" id="MobiDB-lite"/>
    </source>
</evidence>
<dbReference type="SMART" id="SM00225">
    <property type="entry name" value="BTB"/>
    <property type="match status" value="2"/>
</dbReference>
<feature type="compositionally biased region" description="Polar residues" evidence="3">
    <location>
        <begin position="546"/>
        <end position="556"/>
    </location>
</feature>
<gene>
    <name evidence="5" type="ORF">PEVE_00026731</name>
</gene>
<dbReference type="EMBL" id="CALNXI010003631">
    <property type="protein sequence ID" value="CAH3193884.1"/>
    <property type="molecule type" value="Genomic_DNA"/>
</dbReference>
<evidence type="ECO:0000313" key="5">
    <source>
        <dbReference type="EMBL" id="CAH3193884.1"/>
    </source>
</evidence>
<proteinExistence type="predicted"/>
<feature type="compositionally biased region" description="Polar residues" evidence="3">
    <location>
        <begin position="580"/>
        <end position="591"/>
    </location>
</feature>
<accession>A0ABN8SQZ2</accession>
<evidence type="ECO:0000256" key="1">
    <source>
        <dbReference type="ARBA" id="ARBA00022441"/>
    </source>
</evidence>
<evidence type="ECO:0000313" key="6">
    <source>
        <dbReference type="Proteomes" id="UP001159427"/>
    </source>
</evidence>
<feature type="domain" description="BTB" evidence="4">
    <location>
        <begin position="189"/>
        <end position="246"/>
    </location>
</feature>
<keyword evidence="6" id="KW-1185">Reference proteome</keyword>
<comment type="caution">
    <text evidence="5">The sequence shown here is derived from an EMBL/GenBank/DDBJ whole genome shotgun (WGS) entry which is preliminary data.</text>
</comment>
<dbReference type="Pfam" id="PF00651">
    <property type="entry name" value="BTB"/>
    <property type="match status" value="2"/>
</dbReference>
<dbReference type="PANTHER" id="PTHR24412">
    <property type="entry name" value="KELCH PROTEIN"/>
    <property type="match status" value="1"/>
</dbReference>
<feature type="compositionally biased region" description="Basic and acidic residues" evidence="3">
    <location>
        <begin position="453"/>
        <end position="468"/>
    </location>
</feature>
<dbReference type="PANTHER" id="PTHR24412:SF489">
    <property type="entry name" value="RING FINGER DOMAIN AND KELCH REPEAT-CONTAINING PROTEIN DDB_G0271372"/>
    <property type="match status" value="1"/>
</dbReference>
<keyword evidence="2" id="KW-0677">Repeat</keyword>
<dbReference type="InterPro" id="IPR000210">
    <property type="entry name" value="BTB/POZ_dom"/>
</dbReference>
<dbReference type="InterPro" id="IPR011333">
    <property type="entry name" value="SKP1/BTB/POZ_sf"/>
</dbReference>